<dbReference type="GO" id="GO:0031201">
    <property type="term" value="C:SNARE complex"/>
    <property type="evidence" value="ECO:0007669"/>
    <property type="project" value="TreeGrafter"/>
</dbReference>
<keyword evidence="7" id="KW-0931">ER-Golgi transport</keyword>
<dbReference type="AlphaFoldDB" id="A0A5N5T0L1"/>
<evidence type="ECO:0000256" key="9">
    <source>
        <dbReference type="ARBA" id="ARBA00022989"/>
    </source>
</evidence>
<proteinExistence type="inferred from homology"/>
<evidence type="ECO:0000256" key="7">
    <source>
        <dbReference type="ARBA" id="ARBA00022892"/>
    </source>
</evidence>
<keyword evidence="9 12" id="KW-1133">Transmembrane helix</keyword>
<evidence type="ECO:0000256" key="6">
    <source>
        <dbReference type="ARBA" id="ARBA00022824"/>
    </source>
</evidence>
<accession>A0A5N5T0L1</accession>
<dbReference type="GO" id="GO:0005484">
    <property type="term" value="F:SNAP receptor activity"/>
    <property type="evidence" value="ECO:0007669"/>
    <property type="project" value="TreeGrafter"/>
</dbReference>
<evidence type="ECO:0000256" key="1">
    <source>
        <dbReference type="ARBA" id="ARBA00004163"/>
    </source>
</evidence>
<dbReference type="GO" id="GO:0006890">
    <property type="term" value="P:retrograde vesicle-mediated transport, Golgi to endoplasmic reticulum"/>
    <property type="evidence" value="ECO:0007669"/>
    <property type="project" value="TreeGrafter"/>
</dbReference>
<dbReference type="Proteomes" id="UP000326759">
    <property type="component" value="Unassembled WGS sequence"/>
</dbReference>
<sequence>MSVIILQYVQWLQEKVTEMEKSPNAPSDDRLKHYKRQVDFLKGVLTADKCQTPLESPEAIQLIPHGQATTNNQVITQQIHQRAQTQTTNSSGESEVRNRKSIDLLSDSFQDQMMVEEKRREKMVEDMIAMTREWKEQSRVAGKVVKKDLETIDNSSLLADTNETQLKVESNRLTEFTSRTCNCWIWLMILFICCTFIRLCLYNLVL</sequence>
<dbReference type="InterPro" id="IPR019150">
    <property type="entry name" value="Vesicle_transport_protein_Use1"/>
</dbReference>
<evidence type="ECO:0000256" key="8">
    <source>
        <dbReference type="ARBA" id="ARBA00022927"/>
    </source>
</evidence>
<evidence type="ECO:0000256" key="5">
    <source>
        <dbReference type="ARBA" id="ARBA00022692"/>
    </source>
</evidence>
<evidence type="ECO:0000256" key="2">
    <source>
        <dbReference type="ARBA" id="ARBA00007891"/>
    </source>
</evidence>
<protein>
    <recommendedName>
        <fullName evidence="3">Vesicle transport protein USE1</fullName>
    </recommendedName>
    <alternativeName>
        <fullName evidence="11">USE1-like protein</fullName>
    </alternativeName>
</protein>
<comment type="similarity">
    <text evidence="2">Belongs to the USE1 family.</text>
</comment>
<organism evidence="13 14">
    <name type="scientific">Armadillidium nasatum</name>
    <dbReference type="NCBI Taxonomy" id="96803"/>
    <lineage>
        <taxon>Eukaryota</taxon>
        <taxon>Metazoa</taxon>
        <taxon>Ecdysozoa</taxon>
        <taxon>Arthropoda</taxon>
        <taxon>Crustacea</taxon>
        <taxon>Multicrustacea</taxon>
        <taxon>Malacostraca</taxon>
        <taxon>Eumalacostraca</taxon>
        <taxon>Peracarida</taxon>
        <taxon>Isopoda</taxon>
        <taxon>Oniscidea</taxon>
        <taxon>Crinocheta</taxon>
        <taxon>Armadillidiidae</taxon>
        <taxon>Armadillidium</taxon>
    </lineage>
</organism>
<dbReference type="EMBL" id="SEYY01015678">
    <property type="protein sequence ID" value="KAB7500021.1"/>
    <property type="molecule type" value="Genomic_DNA"/>
</dbReference>
<dbReference type="OrthoDB" id="4506189at2759"/>
<dbReference type="PANTHER" id="PTHR13050">
    <property type="entry name" value="USE1-LIKE PROTEIN"/>
    <property type="match status" value="1"/>
</dbReference>
<keyword evidence="14" id="KW-1185">Reference proteome</keyword>
<evidence type="ECO:0000256" key="3">
    <source>
        <dbReference type="ARBA" id="ARBA00015843"/>
    </source>
</evidence>
<evidence type="ECO:0000313" key="13">
    <source>
        <dbReference type="EMBL" id="KAB7500021.1"/>
    </source>
</evidence>
<name>A0A5N5T0L1_9CRUS</name>
<dbReference type="Pfam" id="PF09753">
    <property type="entry name" value="Use1"/>
    <property type="match status" value="1"/>
</dbReference>
<dbReference type="GO" id="GO:0015031">
    <property type="term" value="P:protein transport"/>
    <property type="evidence" value="ECO:0007669"/>
    <property type="project" value="UniProtKB-KW"/>
</dbReference>
<comment type="subcellular location">
    <subcellularLocation>
        <location evidence="1">Endoplasmic reticulum membrane</location>
        <topology evidence="1">Single-pass type IV membrane protein</topology>
    </subcellularLocation>
</comment>
<reference evidence="13 14" key="1">
    <citation type="journal article" date="2019" name="PLoS Biol.">
        <title>Sex chromosomes control vertical transmission of feminizing Wolbachia symbionts in an isopod.</title>
        <authorList>
            <person name="Becking T."/>
            <person name="Chebbi M.A."/>
            <person name="Giraud I."/>
            <person name="Moumen B."/>
            <person name="Laverre T."/>
            <person name="Caubet Y."/>
            <person name="Peccoud J."/>
            <person name="Gilbert C."/>
            <person name="Cordaux R."/>
        </authorList>
    </citation>
    <scope>NUCLEOTIDE SEQUENCE [LARGE SCALE GENOMIC DNA]</scope>
    <source>
        <strain evidence="13">ANa2</strain>
        <tissue evidence="13">Whole body excluding digestive tract and cuticle</tissue>
    </source>
</reference>
<comment type="caution">
    <text evidence="13">The sequence shown here is derived from an EMBL/GenBank/DDBJ whole genome shotgun (WGS) entry which is preliminary data.</text>
</comment>
<keyword evidence="4" id="KW-0813">Transport</keyword>
<evidence type="ECO:0000256" key="4">
    <source>
        <dbReference type="ARBA" id="ARBA00022448"/>
    </source>
</evidence>
<dbReference type="PANTHER" id="PTHR13050:SF7">
    <property type="entry name" value="VESICLE TRANSPORT PROTEIN USE1"/>
    <property type="match status" value="1"/>
</dbReference>
<evidence type="ECO:0000256" key="10">
    <source>
        <dbReference type="ARBA" id="ARBA00023136"/>
    </source>
</evidence>
<evidence type="ECO:0000256" key="11">
    <source>
        <dbReference type="ARBA" id="ARBA00032711"/>
    </source>
</evidence>
<keyword evidence="5 12" id="KW-0812">Transmembrane</keyword>
<evidence type="ECO:0000256" key="12">
    <source>
        <dbReference type="SAM" id="Phobius"/>
    </source>
</evidence>
<evidence type="ECO:0000313" key="14">
    <source>
        <dbReference type="Proteomes" id="UP000326759"/>
    </source>
</evidence>
<dbReference type="GO" id="GO:0005789">
    <property type="term" value="C:endoplasmic reticulum membrane"/>
    <property type="evidence" value="ECO:0007669"/>
    <property type="project" value="UniProtKB-SubCell"/>
</dbReference>
<keyword evidence="8" id="KW-0653">Protein transport</keyword>
<feature type="transmembrane region" description="Helical" evidence="12">
    <location>
        <begin position="184"/>
        <end position="205"/>
    </location>
</feature>
<keyword evidence="6" id="KW-0256">Endoplasmic reticulum</keyword>
<gene>
    <name evidence="13" type="primary">use1</name>
    <name evidence="13" type="ORF">Anas_04683</name>
</gene>
<keyword evidence="10 12" id="KW-0472">Membrane</keyword>